<accession>A0A1I3X347</accession>
<organism evidence="1 2">
    <name type="scientific">Desulfomicrobium apsheronum</name>
    <dbReference type="NCBI Taxonomy" id="52560"/>
    <lineage>
        <taxon>Bacteria</taxon>
        <taxon>Pseudomonadati</taxon>
        <taxon>Thermodesulfobacteriota</taxon>
        <taxon>Desulfovibrionia</taxon>
        <taxon>Desulfovibrionales</taxon>
        <taxon>Desulfomicrobiaceae</taxon>
        <taxon>Desulfomicrobium</taxon>
    </lineage>
</organism>
<dbReference type="OrthoDB" id="5471938at2"/>
<evidence type="ECO:0000313" key="1">
    <source>
        <dbReference type="EMBL" id="SFK14138.1"/>
    </source>
</evidence>
<sequence length="83" mass="9483">MILSSSQLRALKERNDEELRKGKHGKYGYPAHTIQDLLQTIEAMKKEKKKWKQLAQERGKVLHDVLTLTLKAAPATSDPDDEL</sequence>
<reference evidence="2" key="1">
    <citation type="submission" date="2016-10" db="EMBL/GenBank/DDBJ databases">
        <authorList>
            <person name="Varghese N."/>
            <person name="Submissions S."/>
        </authorList>
    </citation>
    <scope>NUCLEOTIDE SEQUENCE [LARGE SCALE GENOMIC DNA]</scope>
    <source>
        <strain evidence="2">DSM 5918</strain>
    </source>
</reference>
<dbReference type="AlphaFoldDB" id="A0A1I3X347"/>
<evidence type="ECO:0000313" key="2">
    <source>
        <dbReference type="Proteomes" id="UP000198635"/>
    </source>
</evidence>
<dbReference type="Proteomes" id="UP000198635">
    <property type="component" value="Unassembled WGS sequence"/>
</dbReference>
<dbReference type="RefSeq" id="WP_092376754.1">
    <property type="nucleotide sequence ID" value="NZ_FORX01000015.1"/>
</dbReference>
<dbReference type="STRING" id="52560.SAMN04488082_11531"/>
<proteinExistence type="predicted"/>
<protein>
    <submittedName>
        <fullName evidence="1">Uncharacterized protein</fullName>
    </submittedName>
</protein>
<gene>
    <name evidence="1" type="ORF">SAMN04488082_11531</name>
</gene>
<keyword evidence="2" id="KW-1185">Reference proteome</keyword>
<name>A0A1I3X347_9BACT</name>
<dbReference type="EMBL" id="FORX01000015">
    <property type="protein sequence ID" value="SFK14138.1"/>
    <property type="molecule type" value="Genomic_DNA"/>
</dbReference>